<sequence length="292" mass="33397">MAMVSPKLFSINIEDPISNQMYTISVTVEEIQQLSEDPYFASKKLEEAKSFEYAKQISDENPESVEALDGEMDFDEFNEVNASDGPDDCTVEDSVFKWPHEAILMLIEEYRTNENNFTTGKISQKKLWKNVSDQLNTYGHKITGPQCQSKFSGLKRTYKKIKDHNNKSGNSAKTWPYFTLMDDLLGAKPNITPTATCSSTGKRTRSNSTCSSVSSENELDETATIVKKSKCKQPIDKLLDVLEERSSIQEANKDRRFRELLAFKERKMEENLELKKRAVELLAQIVNRQQQF</sequence>
<comment type="caution">
    <text evidence="2">The sequence shown here is derived from an EMBL/GenBank/DDBJ whole genome shotgun (WGS) entry which is preliminary data.</text>
</comment>
<evidence type="ECO:0000313" key="3">
    <source>
        <dbReference type="Proteomes" id="UP000826195"/>
    </source>
</evidence>
<dbReference type="Proteomes" id="UP000826195">
    <property type="component" value="Unassembled WGS sequence"/>
</dbReference>
<accession>A0AAV7INJ1</accession>
<reference evidence="2 3" key="1">
    <citation type="journal article" date="2021" name="J. Hered.">
        <title>A chromosome-level genome assembly of the parasitoid wasp, Cotesia glomerata (Hymenoptera: Braconidae).</title>
        <authorList>
            <person name="Pinto B.J."/>
            <person name="Weis J.J."/>
            <person name="Gamble T."/>
            <person name="Ode P.J."/>
            <person name="Paul R."/>
            <person name="Zaspel J.M."/>
        </authorList>
    </citation>
    <scope>NUCLEOTIDE SEQUENCE [LARGE SCALE GENOMIC DNA]</scope>
    <source>
        <strain evidence="2">CgM1</strain>
    </source>
</reference>
<dbReference type="InterPro" id="IPR044822">
    <property type="entry name" value="Myb_DNA-bind_4"/>
</dbReference>
<name>A0AAV7INJ1_COTGL</name>
<dbReference type="AlphaFoldDB" id="A0AAV7INJ1"/>
<dbReference type="PANTHER" id="PTHR47595">
    <property type="entry name" value="HEAT SHOCK 70 KDA PROTEIN 14"/>
    <property type="match status" value="1"/>
</dbReference>
<gene>
    <name evidence="2" type="ORF">KQX54_018871</name>
</gene>
<evidence type="ECO:0000259" key="1">
    <source>
        <dbReference type="Pfam" id="PF13837"/>
    </source>
</evidence>
<protein>
    <recommendedName>
        <fullName evidence="1">Myb/SANT-like DNA-binding domain-containing protein</fullName>
    </recommendedName>
</protein>
<organism evidence="2 3">
    <name type="scientific">Cotesia glomerata</name>
    <name type="common">Lepidopteran parasitic wasp</name>
    <name type="synonym">Apanteles glomeratus</name>
    <dbReference type="NCBI Taxonomy" id="32391"/>
    <lineage>
        <taxon>Eukaryota</taxon>
        <taxon>Metazoa</taxon>
        <taxon>Ecdysozoa</taxon>
        <taxon>Arthropoda</taxon>
        <taxon>Hexapoda</taxon>
        <taxon>Insecta</taxon>
        <taxon>Pterygota</taxon>
        <taxon>Neoptera</taxon>
        <taxon>Endopterygota</taxon>
        <taxon>Hymenoptera</taxon>
        <taxon>Apocrita</taxon>
        <taxon>Ichneumonoidea</taxon>
        <taxon>Braconidae</taxon>
        <taxon>Microgastrinae</taxon>
        <taxon>Cotesia</taxon>
    </lineage>
</organism>
<evidence type="ECO:0000313" key="2">
    <source>
        <dbReference type="EMBL" id="KAH0555434.1"/>
    </source>
</evidence>
<dbReference type="PANTHER" id="PTHR47595:SF1">
    <property type="entry name" value="MYB_SANT-LIKE DNA-BINDING DOMAIN-CONTAINING PROTEIN"/>
    <property type="match status" value="1"/>
</dbReference>
<dbReference type="Pfam" id="PF13837">
    <property type="entry name" value="Myb_DNA-bind_4"/>
    <property type="match status" value="1"/>
</dbReference>
<proteinExistence type="predicted"/>
<keyword evidence="3" id="KW-1185">Reference proteome</keyword>
<dbReference type="EMBL" id="JAHXZJ010001119">
    <property type="protein sequence ID" value="KAH0555434.1"/>
    <property type="molecule type" value="Genomic_DNA"/>
</dbReference>
<feature type="domain" description="Myb/SANT-like DNA-binding" evidence="1">
    <location>
        <begin position="97"/>
        <end position="184"/>
    </location>
</feature>
<dbReference type="Gene3D" id="1.10.10.60">
    <property type="entry name" value="Homeodomain-like"/>
    <property type="match status" value="1"/>
</dbReference>